<keyword evidence="3" id="KW-1185">Reference proteome</keyword>
<proteinExistence type="predicted"/>
<evidence type="ECO:0000256" key="1">
    <source>
        <dbReference type="SAM" id="MobiDB-lite"/>
    </source>
</evidence>
<sequence>MIREILLASRREAEEREMVKMILSEMTNTQMVFWYAEAKLDQRRRAMKKRVTVVQKQISPRMVISTDKKTIQVRSTLPEKFPQNCSRFRLIRLDPKHISKRKSQDQSQDTPQKKELHEFK</sequence>
<reference evidence="2" key="2">
    <citation type="submission" date="2022-06" db="UniProtKB">
        <authorList>
            <consortium name="EnsemblMetazoa"/>
        </authorList>
    </citation>
    <scope>IDENTIFICATION</scope>
    <source>
        <strain evidence="2">DF5081</strain>
    </source>
</reference>
<dbReference type="EnsemblMetazoa" id="CJA12267.1">
    <property type="protein sequence ID" value="CJA12267.1"/>
    <property type="gene ID" value="WBGene00131471"/>
</dbReference>
<accession>A0A8R1DUP5</accession>
<dbReference type="AlphaFoldDB" id="A0A8R1DUP5"/>
<dbReference type="Proteomes" id="UP000005237">
    <property type="component" value="Unassembled WGS sequence"/>
</dbReference>
<feature type="compositionally biased region" description="Basic and acidic residues" evidence="1">
    <location>
        <begin position="111"/>
        <end position="120"/>
    </location>
</feature>
<protein>
    <submittedName>
        <fullName evidence="2">Uncharacterized protein</fullName>
    </submittedName>
</protein>
<evidence type="ECO:0000313" key="2">
    <source>
        <dbReference type="EnsemblMetazoa" id="CJA12267.1"/>
    </source>
</evidence>
<organism evidence="2 3">
    <name type="scientific">Caenorhabditis japonica</name>
    <dbReference type="NCBI Taxonomy" id="281687"/>
    <lineage>
        <taxon>Eukaryota</taxon>
        <taxon>Metazoa</taxon>
        <taxon>Ecdysozoa</taxon>
        <taxon>Nematoda</taxon>
        <taxon>Chromadorea</taxon>
        <taxon>Rhabditida</taxon>
        <taxon>Rhabditina</taxon>
        <taxon>Rhabditomorpha</taxon>
        <taxon>Rhabditoidea</taxon>
        <taxon>Rhabditidae</taxon>
        <taxon>Peloderinae</taxon>
        <taxon>Caenorhabditis</taxon>
    </lineage>
</organism>
<name>A0A8R1DUP5_CAEJA</name>
<reference evidence="3" key="1">
    <citation type="submission" date="2010-08" db="EMBL/GenBank/DDBJ databases">
        <authorList>
            <consortium name="Caenorhabditis japonica Sequencing Consortium"/>
            <person name="Wilson R.K."/>
        </authorList>
    </citation>
    <scope>NUCLEOTIDE SEQUENCE [LARGE SCALE GENOMIC DNA]</scope>
    <source>
        <strain evidence="3">DF5081</strain>
    </source>
</reference>
<evidence type="ECO:0000313" key="3">
    <source>
        <dbReference type="Proteomes" id="UP000005237"/>
    </source>
</evidence>
<feature type="region of interest" description="Disordered" evidence="1">
    <location>
        <begin position="94"/>
        <end position="120"/>
    </location>
</feature>